<name>A0AAD4LB97_9AGAM</name>
<reference evidence="2" key="1">
    <citation type="submission" date="2022-01" db="EMBL/GenBank/DDBJ databases">
        <title>Comparative genomics reveals a dynamic genome evolution in the ectomycorrhizal milk-cap (Lactarius) mushrooms.</title>
        <authorList>
            <consortium name="DOE Joint Genome Institute"/>
            <person name="Lebreton A."/>
            <person name="Tang N."/>
            <person name="Kuo A."/>
            <person name="LaButti K."/>
            <person name="Drula E."/>
            <person name="Barry K."/>
            <person name="Clum A."/>
            <person name="Lipzen A."/>
            <person name="Mousain D."/>
            <person name="Ng V."/>
            <person name="Wang R."/>
            <person name="Wang X."/>
            <person name="Dai Y."/>
            <person name="Henrissat B."/>
            <person name="Grigoriev I.V."/>
            <person name="Guerin-Laguette A."/>
            <person name="Yu F."/>
            <person name="Martin F.M."/>
        </authorList>
    </citation>
    <scope>NUCLEOTIDE SEQUENCE</scope>
    <source>
        <strain evidence="2">QP</strain>
    </source>
</reference>
<dbReference type="AlphaFoldDB" id="A0AAD4LB97"/>
<evidence type="ECO:0000313" key="2">
    <source>
        <dbReference type="EMBL" id="KAH8987459.1"/>
    </source>
</evidence>
<sequence length="164" mass="17197">MRGSLHGSHRRAPRRGSAISAGGSGCSSPPRPTCRGPPPAPPTRAHVRPSTLLRVVVVAVYVTVALCARGGATTRCGRCWRPVADSAGGASPGLGRAKRRSAEVTDLECASDLRLARVNARECPEAEIETGAESDALSAERGLRCDRIECSDPCAEVVGSRKWI</sequence>
<comment type="caution">
    <text evidence="2">The sequence shown here is derived from an EMBL/GenBank/DDBJ whole genome shotgun (WGS) entry which is preliminary data.</text>
</comment>
<feature type="region of interest" description="Disordered" evidence="1">
    <location>
        <begin position="1"/>
        <end position="46"/>
    </location>
</feature>
<evidence type="ECO:0000256" key="1">
    <source>
        <dbReference type="SAM" id="MobiDB-lite"/>
    </source>
</evidence>
<feature type="compositionally biased region" description="Pro residues" evidence="1">
    <location>
        <begin position="29"/>
        <end position="42"/>
    </location>
</feature>
<dbReference type="Proteomes" id="UP001201163">
    <property type="component" value="Unassembled WGS sequence"/>
</dbReference>
<evidence type="ECO:0000313" key="3">
    <source>
        <dbReference type="Proteomes" id="UP001201163"/>
    </source>
</evidence>
<dbReference type="PROSITE" id="PS51257">
    <property type="entry name" value="PROKAR_LIPOPROTEIN"/>
    <property type="match status" value="1"/>
</dbReference>
<accession>A0AAD4LB97</accession>
<gene>
    <name evidence="2" type="ORF">EDB92DRAFT_1128750</name>
</gene>
<proteinExistence type="predicted"/>
<keyword evidence="3" id="KW-1185">Reference proteome</keyword>
<organism evidence="2 3">
    <name type="scientific">Lactarius akahatsu</name>
    <dbReference type="NCBI Taxonomy" id="416441"/>
    <lineage>
        <taxon>Eukaryota</taxon>
        <taxon>Fungi</taxon>
        <taxon>Dikarya</taxon>
        <taxon>Basidiomycota</taxon>
        <taxon>Agaricomycotina</taxon>
        <taxon>Agaricomycetes</taxon>
        <taxon>Russulales</taxon>
        <taxon>Russulaceae</taxon>
        <taxon>Lactarius</taxon>
    </lineage>
</organism>
<protein>
    <submittedName>
        <fullName evidence="2">Uncharacterized protein</fullName>
    </submittedName>
</protein>
<dbReference type="EMBL" id="JAKELL010000047">
    <property type="protein sequence ID" value="KAH8987459.1"/>
    <property type="molecule type" value="Genomic_DNA"/>
</dbReference>